<dbReference type="Pfam" id="PF03808">
    <property type="entry name" value="Glyco_tran_WecG"/>
    <property type="match status" value="1"/>
</dbReference>
<proteinExistence type="inferred from homology"/>
<dbReference type="GO" id="GO:0071555">
    <property type="term" value="P:cell wall organization"/>
    <property type="evidence" value="ECO:0007669"/>
    <property type="project" value="UniProtKB-KW"/>
</dbReference>
<keyword evidence="4 5" id="KW-0961">Cell wall biogenesis/degradation</keyword>
<comment type="caution">
    <text evidence="6">The sequence shown here is derived from an EMBL/GenBank/DDBJ whole genome shotgun (WGS) entry which is preliminary data.</text>
</comment>
<dbReference type="UniPathway" id="UPA00632"/>
<dbReference type="PANTHER" id="PTHR34136">
    <property type="match status" value="1"/>
</dbReference>
<comment type="function">
    <text evidence="5">Catalyzes the conversion of GlcNAc-PP-undecaprenol into ManNAc-GlcNAc-PP-undecaprenol, the first committed lipid intermediate in the de novo synthesis of teichoic acid.</text>
</comment>
<keyword evidence="2 5" id="KW-0808">Transferase</keyword>
<comment type="catalytic activity">
    <reaction evidence="5">
        <text>UDP-N-acetyl-alpha-D-mannosamine + N-acetyl-alpha-D-glucosaminyl-di-trans,octa-cis-undecaprenyl diphosphate = N-acetyl-beta-D-mannosaminyl-(1-&gt;4)-N-acetyl-alpha-D-glucosaminyl di-trans,octa-cis-undecaprenyl diphosphate + UDP + H(+)</text>
        <dbReference type="Rhea" id="RHEA:16053"/>
        <dbReference type="ChEBI" id="CHEBI:15378"/>
        <dbReference type="ChEBI" id="CHEBI:58223"/>
        <dbReference type="ChEBI" id="CHEBI:62959"/>
        <dbReference type="ChEBI" id="CHEBI:68623"/>
        <dbReference type="ChEBI" id="CHEBI:132210"/>
        <dbReference type="EC" id="2.4.1.187"/>
    </reaction>
</comment>
<dbReference type="EC" id="2.4.1.187" evidence="5"/>
<dbReference type="AlphaFoldDB" id="A0A135L698"/>
<name>A0A135L698_9BACI</name>
<dbReference type="NCBIfam" id="TIGR00696">
    <property type="entry name" value="wecG_tagA_cpsF"/>
    <property type="match status" value="1"/>
</dbReference>
<keyword evidence="3 5" id="KW-0777">Teichoic acid biosynthesis</keyword>
<gene>
    <name evidence="6" type="ORF">U473_11230</name>
</gene>
<sequence length="246" mass="28099">MDTQELMELRKVRILGKPVNLVNMQQAVNYLREQMKKGKKQFVIAQNPEKIMKSLQDEELSSIIEKKATLLIADGVGLVVAGKILDLPPIPRVTGVGLFEEMVKVADQEGKKIFLYGAAPDVVQKAEEILQQRYPNLHVVGTQDGYEKDHEKIVRKIQQAEPDYLFVALGSPRQEKWIAKYLDQLPVQYVMGVGGTFDVLTGNVKRAPVWMQKLGLEWLHRLIKQPTRAGRMMNLPKFLWRVIKSR</sequence>
<protein>
    <recommendedName>
        <fullName evidence="5">N-acetylglucosaminyldiphosphoundecaprenol N-acetyl-beta-D-mannosaminyltransferase</fullName>
        <ecNumber evidence="5">2.4.1.187</ecNumber>
    </recommendedName>
    <alternativeName>
        <fullName evidence="5">N-acetylmannosaminyltransferase</fullName>
    </alternativeName>
    <alternativeName>
        <fullName evidence="5">UDP-N-acetylmannosamine transferase</fullName>
    </alternativeName>
    <alternativeName>
        <fullName evidence="5">UDP-N-acetylmannosamine:N-acetylglucosaminyl pyrophosphorylundecaprenol N-acetylmannosaminyltransferase</fullName>
    </alternativeName>
</protein>
<comment type="similarity">
    <text evidence="5">Belongs to the glycosyltransferase 26 family. TagA/TarA subfamily.</text>
</comment>
<evidence type="ECO:0000313" key="7">
    <source>
        <dbReference type="Proteomes" id="UP000070352"/>
    </source>
</evidence>
<evidence type="ECO:0000256" key="2">
    <source>
        <dbReference type="ARBA" id="ARBA00022679"/>
    </source>
</evidence>
<evidence type="ECO:0000313" key="6">
    <source>
        <dbReference type="EMBL" id="KXG44525.1"/>
    </source>
</evidence>
<comment type="pathway">
    <text evidence="5">Cell wall biogenesis; teichoic acid biosynthesis.</text>
</comment>
<reference evidence="6 7" key="1">
    <citation type="submission" date="2016-02" db="EMBL/GenBank/DDBJ databases">
        <title>Draft Genome for Tepidibacillus decaturensis nov. sp. Strain Z9, an Anaerobic, Moderately Thermophilic and Heterotrophic Bacterium from Deep Subsurface of the Illinois Basin, USA.</title>
        <authorList>
            <person name="Dong Y."/>
            <person name="Chang J.Y."/>
            <person name="Sanford R."/>
            <person name="Fouke B.W."/>
        </authorList>
    </citation>
    <scope>NUCLEOTIDE SEQUENCE [LARGE SCALE GENOMIC DNA]</scope>
    <source>
        <strain evidence="6 7">Z9</strain>
    </source>
</reference>
<dbReference type="RefSeq" id="WP_082732512.1">
    <property type="nucleotide sequence ID" value="NZ_LSKU01000001.1"/>
</dbReference>
<accession>A0A135L698</accession>
<dbReference type="GO" id="GO:0047244">
    <property type="term" value="F:N-acetylglucosaminyldiphosphoundecaprenol N-acetyl-beta-D-mannosaminyltransferase activity"/>
    <property type="evidence" value="ECO:0007669"/>
    <property type="project" value="UniProtKB-UniRule"/>
</dbReference>
<dbReference type="HAMAP" id="MF_02070">
    <property type="entry name" value="TagA_TarA"/>
    <property type="match status" value="1"/>
</dbReference>
<dbReference type="STRING" id="1413211.U473_11230"/>
<dbReference type="GO" id="GO:0019350">
    <property type="term" value="P:teichoic acid biosynthetic process"/>
    <property type="evidence" value="ECO:0007669"/>
    <property type="project" value="UniProtKB-UniRule"/>
</dbReference>
<evidence type="ECO:0000256" key="4">
    <source>
        <dbReference type="ARBA" id="ARBA00023316"/>
    </source>
</evidence>
<evidence type="ECO:0000256" key="5">
    <source>
        <dbReference type="HAMAP-Rule" id="MF_02070"/>
    </source>
</evidence>
<dbReference type="CDD" id="cd06533">
    <property type="entry name" value="Glyco_transf_WecG_TagA"/>
    <property type="match status" value="1"/>
</dbReference>
<evidence type="ECO:0000256" key="3">
    <source>
        <dbReference type="ARBA" id="ARBA00022944"/>
    </source>
</evidence>
<keyword evidence="7" id="KW-1185">Reference proteome</keyword>
<dbReference type="Proteomes" id="UP000070352">
    <property type="component" value="Unassembled WGS sequence"/>
</dbReference>
<dbReference type="OrthoDB" id="9771846at2"/>
<evidence type="ECO:0000256" key="1">
    <source>
        <dbReference type="ARBA" id="ARBA00022676"/>
    </source>
</evidence>
<dbReference type="InterPro" id="IPR004629">
    <property type="entry name" value="WecG_TagA_CpsF"/>
</dbReference>
<dbReference type="EMBL" id="LSKU01000001">
    <property type="protein sequence ID" value="KXG44525.1"/>
    <property type="molecule type" value="Genomic_DNA"/>
</dbReference>
<dbReference type="PANTHER" id="PTHR34136:SF1">
    <property type="entry name" value="UDP-N-ACETYL-D-MANNOSAMINURONIC ACID TRANSFERASE"/>
    <property type="match status" value="1"/>
</dbReference>
<keyword evidence="1 5" id="KW-0328">Glycosyltransferase</keyword>
<organism evidence="6 7">
    <name type="scientific">Tepidibacillus decaturensis</name>
    <dbReference type="NCBI Taxonomy" id="1413211"/>
    <lineage>
        <taxon>Bacteria</taxon>
        <taxon>Bacillati</taxon>
        <taxon>Bacillota</taxon>
        <taxon>Bacilli</taxon>
        <taxon>Bacillales</taxon>
        <taxon>Bacillaceae</taxon>
        <taxon>Tepidibacillus</taxon>
    </lineage>
</organism>
<dbReference type="InterPro" id="IPR034714">
    <property type="entry name" value="TagA_TarA"/>
</dbReference>